<dbReference type="PANTHER" id="PTHR46289:SF14">
    <property type="entry name" value="DUF4371 DOMAIN-CONTAINING PROTEIN"/>
    <property type="match status" value="1"/>
</dbReference>
<organism evidence="2 3">
    <name type="scientific">Artemia franciscana</name>
    <name type="common">Brine shrimp</name>
    <name type="synonym">Artemia sanfranciscana</name>
    <dbReference type="NCBI Taxonomy" id="6661"/>
    <lineage>
        <taxon>Eukaryota</taxon>
        <taxon>Metazoa</taxon>
        <taxon>Ecdysozoa</taxon>
        <taxon>Arthropoda</taxon>
        <taxon>Crustacea</taxon>
        <taxon>Branchiopoda</taxon>
        <taxon>Anostraca</taxon>
        <taxon>Artemiidae</taxon>
        <taxon>Artemia</taxon>
    </lineage>
</organism>
<gene>
    <name evidence="2" type="ORF">QYM36_012583</name>
</gene>
<dbReference type="GO" id="GO:0046983">
    <property type="term" value="F:protein dimerization activity"/>
    <property type="evidence" value="ECO:0007669"/>
    <property type="project" value="InterPro"/>
</dbReference>
<dbReference type="InterPro" id="IPR008906">
    <property type="entry name" value="HATC_C_dom"/>
</dbReference>
<proteinExistence type="predicted"/>
<dbReference type="Pfam" id="PF05699">
    <property type="entry name" value="Dimer_Tnp_hAT"/>
    <property type="match status" value="1"/>
</dbReference>
<dbReference type="EMBL" id="JAVRJZ010000016">
    <property type="protein sequence ID" value="KAK2711459.1"/>
    <property type="molecule type" value="Genomic_DNA"/>
</dbReference>
<accession>A0AA88HQK7</accession>
<evidence type="ECO:0000259" key="1">
    <source>
        <dbReference type="Pfam" id="PF05699"/>
    </source>
</evidence>
<protein>
    <recommendedName>
        <fullName evidence="1">HAT C-terminal dimerisation domain-containing protein</fullName>
    </recommendedName>
</protein>
<feature type="non-terminal residue" evidence="2">
    <location>
        <position position="1"/>
    </location>
</feature>
<keyword evidence="3" id="KW-1185">Reference proteome</keyword>
<feature type="domain" description="HAT C-terminal dimerisation" evidence="1">
    <location>
        <begin position="274"/>
        <end position="333"/>
    </location>
</feature>
<dbReference type="PANTHER" id="PTHR46289">
    <property type="entry name" value="52 KDA REPRESSOR OF THE INHIBITOR OF THE PROTEIN KINASE-LIKE PROTEIN-RELATED"/>
    <property type="match status" value="1"/>
</dbReference>
<evidence type="ECO:0000313" key="2">
    <source>
        <dbReference type="EMBL" id="KAK2711459.1"/>
    </source>
</evidence>
<dbReference type="SUPFAM" id="SSF53098">
    <property type="entry name" value="Ribonuclease H-like"/>
    <property type="match status" value="1"/>
</dbReference>
<dbReference type="AlphaFoldDB" id="A0AA88HQK7"/>
<comment type="caution">
    <text evidence="2">The sequence shown here is derived from an EMBL/GenBank/DDBJ whole genome shotgun (WGS) entry which is preliminary data.</text>
</comment>
<dbReference type="InterPro" id="IPR052958">
    <property type="entry name" value="IFN-induced_PKR_regulator"/>
</dbReference>
<name>A0AA88HQK7_ARTSF</name>
<reference evidence="2" key="1">
    <citation type="submission" date="2023-07" db="EMBL/GenBank/DDBJ databases">
        <title>Chromosome-level genome assembly of Artemia franciscana.</title>
        <authorList>
            <person name="Jo E."/>
        </authorList>
    </citation>
    <scope>NUCLEOTIDE SEQUENCE</scope>
    <source>
        <tissue evidence="2">Whole body</tissue>
    </source>
</reference>
<dbReference type="InterPro" id="IPR012337">
    <property type="entry name" value="RNaseH-like_sf"/>
</dbReference>
<evidence type="ECO:0000313" key="3">
    <source>
        <dbReference type="Proteomes" id="UP001187531"/>
    </source>
</evidence>
<sequence>MVIRETINFFHFSAKRSAILKTYTAPNLKGLCETRWVERHDAIQISKQLIVPIFKALEEIETDGDSVTLSKARSLLNNILSFDYIVTLIEMDFFPGYTLNLSKLLHSENIDMVMCIQCIESVTEMFKEIRNSAEGRFHQLFLEATRLCRELEVTLVMPRKRNLFKIPSDIPAEKHIEFYYRVSIFLPFVDQLIQSLESRFTKHKVTLKGLSGILPSFVVKQPSSDLKELIKLYASDLTSPDSAVMAELELWRAKWLKVVPSLFPKTAVQSLAECERGIFPNIHKLLSIFCVYPTSTACVERSFSSMKRIKTYLRSRMSEDRLNGLALLNIHRDVLVSVDEILEKFAISSARRRCTTIYIKEGIQVRDLSFHHDYYPWVKSVLVSIINKGKPLLIGCLYKSLSRPGILASYQALIQLAEQASNDDNQNFILLGELNLLDLKYVEDL</sequence>
<dbReference type="Proteomes" id="UP001187531">
    <property type="component" value="Unassembled WGS sequence"/>
</dbReference>